<dbReference type="GO" id="GO:0003871">
    <property type="term" value="F:5-methyltetrahydropteroyltriglutamate-homocysteine S-methyltransferase activity"/>
    <property type="evidence" value="ECO:0007669"/>
    <property type="project" value="InterPro"/>
</dbReference>
<dbReference type="GO" id="GO:0009086">
    <property type="term" value="P:methionine biosynthetic process"/>
    <property type="evidence" value="ECO:0007669"/>
    <property type="project" value="InterPro"/>
</dbReference>
<dbReference type="EMBL" id="CAKW01000067">
    <property type="protein sequence ID" value="CCJ72436.1"/>
    <property type="molecule type" value="Genomic_DNA"/>
</dbReference>
<evidence type="ECO:0000313" key="3">
    <source>
        <dbReference type="Proteomes" id="UP000009340"/>
    </source>
</evidence>
<dbReference type="eggNOG" id="COG0620">
    <property type="taxonomic scope" value="Bacteria"/>
</dbReference>
<dbReference type="PANTHER" id="PTHR43844:SF1">
    <property type="entry name" value="METHIONINE SYNTHASE"/>
    <property type="match status" value="1"/>
</dbReference>
<dbReference type="CDD" id="cd03311">
    <property type="entry name" value="CIMS_C_terminal_like"/>
    <property type="match status" value="1"/>
</dbReference>
<dbReference type="Proteomes" id="UP000009340">
    <property type="component" value="Unassembled WGS sequence"/>
</dbReference>
<dbReference type="NCBIfam" id="NF005085">
    <property type="entry name" value="PRK06520.1"/>
    <property type="match status" value="1"/>
</dbReference>
<evidence type="ECO:0000313" key="2">
    <source>
        <dbReference type="EMBL" id="CCJ72436.1"/>
    </source>
</evidence>
<dbReference type="InterPro" id="IPR002629">
    <property type="entry name" value="Met_Synth_C/arc"/>
</dbReference>
<comment type="caution">
    <text evidence="2">The sequence shown here is derived from an EMBL/GenBank/DDBJ whole genome shotgun (WGS) entry which is preliminary data.</text>
</comment>
<sequence>MQGEMPFFGHVAIQTAKYSTIELSPDVIIAPGYEENTMQRQHAPFRADIVGSFLRPDAIKQARQQFAAGEIDAAHLRRVEDEAIRHAVEQQCACGLHVVTDGEFRRAWWHMDFFAALQGVELVEVNQGIQFNGIQTKAQSVRVTGKVAFGEHPMLEDFRFLKSVSGNAEPKMTIPSPSVLHFRGGAAAIDRTVYPDLSDYFNDLATTWRDAIRAFYDAGCRYLQLDDTVWAYLCSDEQRRQIRERGDDPDELARIYARVLNQALEGKPADLTIGLHVCRGNFRSSWIAEGGYEPVAEVLFGTVNVDAFFLEYDNDRSGDFAPLRFIRPGNQQVVLGLITTKNGELENPELIKARLEEAAKYVDINQICLSPQCGFASTEEGNSITPAEQWEKVRLVTGVASQVW</sequence>
<dbReference type="PANTHER" id="PTHR43844">
    <property type="entry name" value="METHIONINE SYNTHASE"/>
    <property type="match status" value="1"/>
</dbReference>
<dbReference type="Gene3D" id="3.20.20.210">
    <property type="match status" value="1"/>
</dbReference>
<reference evidence="2" key="1">
    <citation type="submission" date="2012-07" db="EMBL/GenBank/DDBJ databases">
        <authorList>
            <person name="Cummings C."/>
        </authorList>
    </citation>
    <scope>NUCLEOTIDE SEQUENCE</scope>
    <source>
        <strain evidence="2">1330</strain>
    </source>
</reference>
<dbReference type="STRING" id="1073999.AFK62_09860"/>
<protein>
    <submittedName>
        <fullName evidence="2">Methionine synthase II (cobalamin-independent)</fullName>
    </submittedName>
</protein>
<organism evidence="2 3">
    <name type="scientific">Cronobacter condimenti 1330</name>
    <dbReference type="NCBI Taxonomy" id="1073999"/>
    <lineage>
        <taxon>Bacteria</taxon>
        <taxon>Pseudomonadati</taxon>
        <taxon>Pseudomonadota</taxon>
        <taxon>Gammaproteobacteria</taxon>
        <taxon>Enterobacterales</taxon>
        <taxon>Enterobacteriaceae</taxon>
        <taxon>Cronobacter</taxon>
    </lineage>
</organism>
<dbReference type="Pfam" id="PF01717">
    <property type="entry name" value="Meth_synt_2"/>
    <property type="match status" value="1"/>
</dbReference>
<dbReference type="InterPro" id="IPR038071">
    <property type="entry name" value="UROD/MetE-like_sf"/>
</dbReference>
<name>K8A008_9ENTR</name>
<feature type="domain" description="Cobalamin-independent methionine synthase MetE C-terminal/archaeal" evidence="1">
    <location>
        <begin position="49"/>
        <end position="380"/>
    </location>
</feature>
<evidence type="ECO:0000259" key="1">
    <source>
        <dbReference type="Pfam" id="PF01717"/>
    </source>
</evidence>
<dbReference type="GO" id="GO:0008270">
    <property type="term" value="F:zinc ion binding"/>
    <property type="evidence" value="ECO:0007669"/>
    <property type="project" value="InterPro"/>
</dbReference>
<gene>
    <name evidence="2" type="ORF">BN137_1804</name>
</gene>
<accession>K8A008</accession>
<proteinExistence type="predicted"/>
<dbReference type="SUPFAM" id="SSF51726">
    <property type="entry name" value="UROD/MetE-like"/>
    <property type="match status" value="1"/>
</dbReference>
<dbReference type="AlphaFoldDB" id="K8A008"/>